<dbReference type="InterPro" id="IPR012000">
    <property type="entry name" value="Thiamin_PyroP_enz_cen_dom"/>
</dbReference>
<sequence>MRQGNGDANYPVHANGTVADAIAAVLKREGVEIVFGYPRNQILEAAARIDIRTVIVRQERTGLHMADAVSRISKGGQMGVFVMQQGPGAENAFGGVAQAFADSVPVLVMPQGYQLSQAYVPYNFNSTRSMASVAKHAEPLTSGDQVVPVLRRAFSLLRNGRPQPVVIELPFDVLDQPYQGDFDYRPGKVVVGAPDPKDVAAAAQALVGAKNPAIYAGQGVHWAEAYEELRALAEHLAIPVMTSLPGKSSFDETHPLALGSGGNGHNGCVARWLAESDLLFGIGCSFTATSFGLKIPDGKRVIHATLDPTDLDKSVPCEVGLIGDAKLVLAALLDAVKAIEPQPRDSTAIAAQIKQTEQEWFARWEAKCTQETSPLSPYRVLWDLQQTVDVANTIITHDAGSPRDQLVPFWKSIAPHSYIGWGKSTQLGYGLGLVMGAKLVHPEKLCINVWGDAAIGFTGTDLETAARDNIPILSILLNNEAMAIELPIMPVATDKFRATDISGDYAAFARSLGCHGERVTQASEIVPALKRALAAIEAGQPALVEFITEKETTFPRG</sequence>
<dbReference type="Proteomes" id="UP000469430">
    <property type="component" value="Unassembled WGS sequence"/>
</dbReference>
<proteinExistence type="inferred from homology"/>
<dbReference type="GO" id="GO:0009097">
    <property type="term" value="P:isoleucine biosynthetic process"/>
    <property type="evidence" value="ECO:0007669"/>
    <property type="project" value="TreeGrafter"/>
</dbReference>
<dbReference type="PANTHER" id="PTHR18968:SF13">
    <property type="entry name" value="ACETOLACTATE SYNTHASE CATALYTIC SUBUNIT, MITOCHONDRIAL"/>
    <property type="match status" value="1"/>
</dbReference>
<dbReference type="GO" id="GO:0009099">
    <property type="term" value="P:L-valine biosynthetic process"/>
    <property type="evidence" value="ECO:0007669"/>
    <property type="project" value="TreeGrafter"/>
</dbReference>
<evidence type="ECO:0000256" key="1">
    <source>
        <dbReference type="ARBA" id="ARBA00001964"/>
    </source>
</evidence>
<keyword evidence="9" id="KW-1185">Reference proteome</keyword>
<dbReference type="Gene3D" id="3.40.50.970">
    <property type="match status" value="2"/>
</dbReference>
<dbReference type="InterPro" id="IPR011766">
    <property type="entry name" value="TPP_enzyme_TPP-bd"/>
</dbReference>
<feature type="domain" description="Thiamine pyrophosphate enzyme N-terminal TPP-binding" evidence="7">
    <location>
        <begin position="17"/>
        <end position="111"/>
    </location>
</feature>
<dbReference type="SUPFAM" id="SSF52518">
    <property type="entry name" value="Thiamin diphosphate-binding fold (THDP-binding)"/>
    <property type="match status" value="2"/>
</dbReference>
<comment type="caution">
    <text evidence="8">The sequence shown here is derived from an EMBL/GenBank/DDBJ whole genome shotgun (WGS) entry which is preliminary data.</text>
</comment>
<comment type="cofactor">
    <cofactor evidence="1">
        <name>thiamine diphosphate</name>
        <dbReference type="ChEBI" id="CHEBI:58937"/>
    </cofactor>
</comment>
<evidence type="ECO:0000313" key="8">
    <source>
        <dbReference type="EMBL" id="MXP00218.1"/>
    </source>
</evidence>
<dbReference type="InterPro" id="IPR000399">
    <property type="entry name" value="TPP-bd_CS"/>
</dbReference>
<feature type="domain" description="Thiamine pyrophosphate enzyme TPP-binding" evidence="6">
    <location>
        <begin position="398"/>
        <end position="546"/>
    </location>
</feature>
<feature type="domain" description="Thiamine pyrophosphate enzyme central" evidence="5">
    <location>
        <begin position="199"/>
        <end position="332"/>
    </location>
</feature>
<dbReference type="EMBL" id="WTYJ01000003">
    <property type="protein sequence ID" value="MXP00218.1"/>
    <property type="molecule type" value="Genomic_DNA"/>
</dbReference>
<dbReference type="RefSeq" id="WP_161391944.1">
    <property type="nucleotide sequence ID" value="NZ_JBHSCP010000002.1"/>
</dbReference>
<organism evidence="8 9">
    <name type="scientific">Croceibacterium xixiisoli</name>
    <dbReference type="NCBI Taxonomy" id="1476466"/>
    <lineage>
        <taxon>Bacteria</taxon>
        <taxon>Pseudomonadati</taxon>
        <taxon>Pseudomonadota</taxon>
        <taxon>Alphaproteobacteria</taxon>
        <taxon>Sphingomonadales</taxon>
        <taxon>Erythrobacteraceae</taxon>
        <taxon>Croceibacterium</taxon>
    </lineage>
</organism>
<evidence type="ECO:0000256" key="2">
    <source>
        <dbReference type="ARBA" id="ARBA00007812"/>
    </source>
</evidence>
<name>A0A6I4TZV7_9SPHN</name>
<comment type="similarity">
    <text evidence="2 4">Belongs to the TPP enzyme family.</text>
</comment>
<dbReference type="GO" id="GO:0030976">
    <property type="term" value="F:thiamine pyrophosphate binding"/>
    <property type="evidence" value="ECO:0007669"/>
    <property type="project" value="InterPro"/>
</dbReference>
<dbReference type="GO" id="GO:0000287">
    <property type="term" value="F:magnesium ion binding"/>
    <property type="evidence" value="ECO:0007669"/>
    <property type="project" value="InterPro"/>
</dbReference>
<evidence type="ECO:0000313" key="9">
    <source>
        <dbReference type="Proteomes" id="UP000469430"/>
    </source>
</evidence>
<gene>
    <name evidence="8" type="ORF">GRI97_14585</name>
</gene>
<evidence type="ECO:0000259" key="7">
    <source>
        <dbReference type="Pfam" id="PF02776"/>
    </source>
</evidence>
<evidence type="ECO:0000256" key="3">
    <source>
        <dbReference type="ARBA" id="ARBA00023052"/>
    </source>
</evidence>
<evidence type="ECO:0000259" key="6">
    <source>
        <dbReference type="Pfam" id="PF02775"/>
    </source>
</evidence>
<dbReference type="AlphaFoldDB" id="A0A6I4TZV7"/>
<dbReference type="Pfam" id="PF00205">
    <property type="entry name" value="TPP_enzyme_M"/>
    <property type="match status" value="1"/>
</dbReference>
<dbReference type="Gene3D" id="3.40.50.1220">
    <property type="entry name" value="TPP-binding domain"/>
    <property type="match status" value="1"/>
</dbReference>
<dbReference type="PANTHER" id="PTHR18968">
    <property type="entry name" value="THIAMINE PYROPHOSPHATE ENZYMES"/>
    <property type="match status" value="1"/>
</dbReference>
<dbReference type="CDD" id="cd07035">
    <property type="entry name" value="TPP_PYR_POX_like"/>
    <property type="match status" value="1"/>
</dbReference>
<dbReference type="GO" id="GO:0005948">
    <property type="term" value="C:acetolactate synthase complex"/>
    <property type="evidence" value="ECO:0007669"/>
    <property type="project" value="TreeGrafter"/>
</dbReference>
<reference evidence="8 9" key="1">
    <citation type="submission" date="2019-12" db="EMBL/GenBank/DDBJ databases">
        <title>Genomic-based taxomic classification of the family Erythrobacteraceae.</title>
        <authorList>
            <person name="Xu L."/>
        </authorList>
    </citation>
    <scope>NUCLEOTIDE SEQUENCE [LARGE SCALE GENOMIC DNA]</scope>
    <source>
        <strain evidence="8 9">S36</strain>
    </source>
</reference>
<dbReference type="GO" id="GO:0050660">
    <property type="term" value="F:flavin adenine dinucleotide binding"/>
    <property type="evidence" value="ECO:0007669"/>
    <property type="project" value="TreeGrafter"/>
</dbReference>
<dbReference type="InterPro" id="IPR045229">
    <property type="entry name" value="TPP_enz"/>
</dbReference>
<dbReference type="InterPro" id="IPR012001">
    <property type="entry name" value="Thiamin_PyroP_enz_TPP-bd_dom"/>
</dbReference>
<dbReference type="PROSITE" id="PS00187">
    <property type="entry name" value="TPP_ENZYMES"/>
    <property type="match status" value="1"/>
</dbReference>
<evidence type="ECO:0000256" key="4">
    <source>
        <dbReference type="RuleBase" id="RU362132"/>
    </source>
</evidence>
<dbReference type="Pfam" id="PF02775">
    <property type="entry name" value="TPP_enzyme_C"/>
    <property type="match status" value="1"/>
</dbReference>
<dbReference type="InterPro" id="IPR029035">
    <property type="entry name" value="DHS-like_NAD/FAD-binding_dom"/>
</dbReference>
<dbReference type="InterPro" id="IPR029061">
    <property type="entry name" value="THDP-binding"/>
</dbReference>
<dbReference type="SUPFAM" id="SSF52467">
    <property type="entry name" value="DHS-like NAD/FAD-binding domain"/>
    <property type="match status" value="1"/>
</dbReference>
<evidence type="ECO:0000259" key="5">
    <source>
        <dbReference type="Pfam" id="PF00205"/>
    </source>
</evidence>
<dbReference type="Pfam" id="PF02776">
    <property type="entry name" value="TPP_enzyme_N"/>
    <property type="match status" value="1"/>
</dbReference>
<accession>A0A6I4TZV7</accession>
<dbReference type="NCBIfam" id="NF004807">
    <property type="entry name" value="PRK06154.1"/>
    <property type="match status" value="1"/>
</dbReference>
<dbReference type="GO" id="GO:0003984">
    <property type="term" value="F:acetolactate synthase activity"/>
    <property type="evidence" value="ECO:0007669"/>
    <property type="project" value="TreeGrafter"/>
</dbReference>
<protein>
    <submittedName>
        <fullName evidence="8">Thiamine pyrophosphate-requiring protein</fullName>
    </submittedName>
</protein>
<keyword evidence="3 4" id="KW-0786">Thiamine pyrophosphate</keyword>
<dbReference type="OrthoDB" id="4494979at2"/>